<gene>
    <name evidence="2" type="ORF">SAMN03080617_03153</name>
</gene>
<evidence type="ECO:0000256" key="1">
    <source>
        <dbReference type="SAM" id="SignalP"/>
    </source>
</evidence>
<proteinExistence type="predicted"/>
<feature type="chain" id="PRO_5011466064" description="MetA-pathway of phenol degradation" evidence="1">
    <location>
        <begin position="24"/>
        <end position="306"/>
    </location>
</feature>
<evidence type="ECO:0000313" key="2">
    <source>
        <dbReference type="EMBL" id="SDA89255.1"/>
    </source>
</evidence>
<evidence type="ECO:0008006" key="4">
    <source>
        <dbReference type="Google" id="ProtNLM"/>
    </source>
</evidence>
<dbReference type="AlphaFoldDB" id="A0A1G5Z4B5"/>
<keyword evidence="3" id="KW-1185">Reference proteome</keyword>
<dbReference type="Proteomes" id="UP000198756">
    <property type="component" value="Unassembled WGS sequence"/>
</dbReference>
<keyword evidence="1" id="KW-0732">Signal</keyword>
<dbReference type="STRING" id="279824.SAMN03080617_03153"/>
<accession>A0A1G5Z4B5</accession>
<dbReference type="OrthoDB" id="5562884at2"/>
<feature type="signal peptide" evidence="1">
    <location>
        <begin position="1"/>
        <end position="23"/>
    </location>
</feature>
<evidence type="ECO:0000313" key="3">
    <source>
        <dbReference type="Proteomes" id="UP000198756"/>
    </source>
</evidence>
<protein>
    <recommendedName>
        <fullName evidence="4">MetA-pathway of phenol degradation</fullName>
    </recommendedName>
</protein>
<sequence length="306" mass="33802">MNFNSKFPGLLLAGLGMIQLAIAQTPIDGLMMPKGEICIAVVYEDANWDHYWEGTYLRTNGNIGTFSRKMLMPMIVGGITDKINFIVSLPYVKTAATGGQLAGVEGIQDLGLSLKAQLVDKQMEKSKLMVFSNLSFSTPASNYLSDYMPFSLGFGARELGLRVIGQFELNKGPYARGSFAYLHRGTTEAERDFYYQEGSFYTATMDVPDAVQAQIAIGSWFLQKKLRVEASLTSLRCATGDDIRSYNAPQPTNKVDFDQVGGFAQYYFKKDGGLGVLAYYNHMFSGRNMGQFSGLGLGLTYQFKAF</sequence>
<dbReference type="RefSeq" id="WP_092731772.1">
    <property type="nucleotide sequence ID" value="NZ_FMXE01000025.1"/>
</dbReference>
<name>A0A1G5Z4B5_9BACT</name>
<reference evidence="3" key="1">
    <citation type="submission" date="2016-10" db="EMBL/GenBank/DDBJ databases">
        <authorList>
            <person name="Varghese N."/>
            <person name="Submissions S."/>
        </authorList>
    </citation>
    <scope>NUCLEOTIDE SEQUENCE [LARGE SCALE GENOMIC DNA]</scope>
    <source>
        <strain evidence="3">DSM 22703</strain>
    </source>
</reference>
<organism evidence="2 3">
    <name type="scientific">Algoriphagus alkaliphilus</name>
    <dbReference type="NCBI Taxonomy" id="279824"/>
    <lineage>
        <taxon>Bacteria</taxon>
        <taxon>Pseudomonadati</taxon>
        <taxon>Bacteroidota</taxon>
        <taxon>Cytophagia</taxon>
        <taxon>Cytophagales</taxon>
        <taxon>Cyclobacteriaceae</taxon>
        <taxon>Algoriphagus</taxon>
    </lineage>
</organism>
<dbReference type="EMBL" id="FMXE01000025">
    <property type="protein sequence ID" value="SDA89255.1"/>
    <property type="molecule type" value="Genomic_DNA"/>
</dbReference>